<keyword evidence="2" id="KW-0238">DNA-binding</keyword>
<keyword evidence="1" id="KW-0805">Transcription regulation</keyword>
<organism evidence="5 6">
    <name type="scientific">Rouxiella aceris</name>
    <dbReference type="NCBI Taxonomy" id="2703884"/>
    <lineage>
        <taxon>Bacteria</taxon>
        <taxon>Pseudomonadati</taxon>
        <taxon>Pseudomonadota</taxon>
        <taxon>Gammaproteobacteria</taxon>
        <taxon>Enterobacterales</taxon>
        <taxon>Yersiniaceae</taxon>
        <taxon>Rouxiella</taxon>
    </lineage>
</organism>
<dbReference type="InterPro" id="IPR009057">
    <property type="entry name" value="Homeodomain-like_sf"/>
</dbReference>
<keyword evidence="3" id="KW-0804">Transcription</keyword>
<keyword evidence="6" id="KW-1185">Reference proteome</keyword>
<dbReference type="Proteomes" id="UP000585363">
    <property type="component" value="Unassembled WGS sequence"/>
</dbReference>
<dbReference type="GO" id="GO:0003700">
    <property type="term" value="F:DNA-binding transcription factor activity"/>
    <property type="evidence" value="ECO:0007669"/>
    <property type="project" value="InterPro"/>
</dbReference>
<evidence type="ECO:0000259" key="4">
    <source>
        <dbReference type="PROSITE" id="PS01124"/>
    </source>
</evidence>
<dbReference type="PROSITE" id="PS01124">
    <property type="entry name" value="HTH_ARAC_FAMILY_2"/>
    <property type="match status" value="1"/>
</dbReference>
<dbReference type="InterPro" id="IPR018060">
    <property type="entry name" value="HTH_AraC"/>
</dbReference>
<dbReference type="SMART" id="SM00342">
    <property type="entry name" value="HTH_ARAC"/>
    <property type="match status" value="1"/>
</dbReference>
<reference evidence="5 6" key="1">
    <citation type="submission" date="2020-01" db="EMBL/GenBank/DDBJ databases">
        <authorList>
            <person name="Lee S.D."/>
        </authorList>
    </citation>
    <scope>NUCLEOTIDE SEQUENCE [LARGE SCALE GENOMIC DNA]</scope>
    <source>
        <strain evidence="5 6">SAP-1</strain>
    </source>
</reference>
<dbReference type="RefSeq" id="WP_169404998.1">
    <property type="nucleotide sequence ID" value="NZ_JAADJU010000013.1"/>
</dbReference>
<proteinExistence type="predicted"/>
<comment type="caution">
    <text evidence="5">The sequence shown here is derived from an EMBL/GenBank/DDBJ whole genome shotgun (WGS) entry which is preliminary data.</text>
</comment>
<dbReference type="Pfam" id="PF12833">
    <property type="entry name" value="HTH_18"/>
    <property type="match status" value="1"/>
</dbReference>
<evidence type="ECO:0000256" key="3">
    <source>
        <dbReference type="ARBA" id="ARBA00023163"/>
    </source>
</evidence>
<evidence type="ECO:0000256" key="2">
    <source>
        <dbReference type="ARBA" id="ARBA00023125"/>
    </source>
</evidence>
<dbReference type="PANTHER" id="PTHR47894">
    <property type="entry name" value="HTH-TYPE TRANSCRIPTIONAL REGULATOR GADX"/>
    <property type="match status" value="1"/>
</dbReference>
<dbReference type="GO" id="GO:0005829">
    <property type="term" value="C:cytosol"/>
    <property type="evidence" value="ECO:0007669"/>
    <property type="project" value="TreeGrafter"/>
</dbReference>
<dbReference type="EMBL" id="JAADJU010000013">
    <property type="protein sequence ID" value="NMP29282.1"/>
    <property type="molecule type" value="Genomic_DNA"/>
</dbReference>
<name>A0A848MQZ7_9GAMM</name>
<evidence type="ECO:0000313" key="5">
    <source>
        <dbReference type="EMBL" id="NMP29282.1"/>
    </source>
</evidence>
<dbReference type="AlphaFoldDB" id="A0A848MQZ7"/>
<dbReference type="PANTHER" id="PTHR47894:SF1">
    <property type="entry name" value="HTH-TYPE TRANSCRIPTIONAL REGULATOR VQSM"/>
    <property type="match status" value="1"/>
</dbReference>
<evidence type="ECO:0000256" key="1">
    <source>
        <dbReference type="ARBA" id="ARBA00023015"/>
    </source>
</evidence>
<sequence>MTENFADRIKVPAVLWLGLENVGISVSALLRQAQLPLGVFTNPGAITTCQYFAIWQGIFDISGDASIGLKLIAALPTGKLPPSLLAAYHARDFRDALLRIARYKRLCIPEQLHLEEEDNQCFIELSWLYAEQAEPAPLVDASLATLMEIVRRGTGVALNASLVELRHTPMDVSLHEAWFGCRVRVGAQHNRLHLHRSDLDRPFVSYNAELLAMLAPALDQQLVEHQHQHSFSDTVCWLLGRQLSAGRPDIPAVSREMGVSERTLQRRLSEEGTSFNSLLSTVRRTRAHKLLADPELDLTEVALLLGYEDQSSFFRAFKLWENQTPSAWRSLQLNNA</sequence>
<dbReference type="InterPro" id="IPR032687">
    <property type="entry name" value="AraC-type_N"/>
</dbReference>
<dbReference type="SUPFAM" id="SSF46689">
    <property type="entry name" value="Homeodomain-like"/>
    <property type="match status" value="1"/>
</dbReference>
<evidence type="ECO:0000313" key="6">
    <source>
        <dbReference type="Proteomes" id="UP000585363"/>
    </source>
</evidence>
<dbReference type="GO" id="GO:0000976">
    <property type="term" value="F:transcription cis-regulatory region binding"/>
    <property type="evidence" value="ECO:0007669"/>
    <property type="project" value="TreeGrafter"/>
</dbReference>
<protein>
    <submittedName>
        <fullName evidence="5">AraC family transcriptional regulator</fullName>
    </submittedName>
</protein>
<gene>
    <name evidence="5" type="ORF">GW590_20750</name>
</gene>
<accession>A0A848MQZ7</accession>
<dbReference type="Pfam" id="PF12625">
    <property type="entry name" value="Arabinose_bd"/>
    <property type="match status" value="1"/>
</dbReference>
<reference evidence="5 6" key="2">
    <citation type="submission" date="2020-06" db="EMBL/GenBank/DDBJ databases">
        <title>Polyphasic characterization of a Rahnella strain isolated from tree sap.</title>
        <authorList>
            <person name="Kim I.S."/>
        </authorList>
    </citation>
    <scope>NUCLEOTIDE SEQUENCE [LARGE SCALE GENOMIC DNA]</scope>
    <source>
        <strain evidence="5 6">SAP-1</strain>
    </source>
</reference>
<feature type="domain" description="HTH araC/xylS-type" evidence="4">
    <location>
        <begin position="233"/>
        <end position="331"/>
    </location>
</feature>
<dbReference type="Gene3D" id="1.10.10.60">
    <property type="entry name" value="Homeodomain-like"/>
    <property type="match status" value="1"/>
</dbReference>